<evidence type="ECO:0000313" key="3">
    <source>
        <dbReference type="Proteomes" id="UP001595973"/>
    </source>
</evidence>
<dbReference type="NCBIfam" id="NF033788">
    <property type="entry name" value="HTH_metalloreg"/>
    <property type="match status" value="1"/>
</dbReference>
<dbReference type="CDD" id="cd00090">
    <property type="entry name" value="HTH_ARSR"/>
    <property type="match status" value="1"/>
</dbReference>
<reference evidence="3" key="1">
    <citation type="journal article" date="2019" name="Int. J. Syst. Evol. Microbiol.">
        <title>The Global Catalogue of Microorganisms (GCM) 10K type strain sequencing project: providing services to taxonomists for standard genome sequencing and annotation.</title>
        <authorList>
            <consortium name="The Broad Institute Genomics Platform"/>
            <consortium name="The Broad Institute Genome Sequencing Center for Infectious Disease"/>
            <person name="Wu L."/>
            <person name="Ma J."/>
        </authorList>
    </citation>
    <scope>NUCLEOTIDE SEQUENCE [LARGE SCALE GENOMIC DNA]</scope>
    <source>
        <strain evidence="3">CGMCC 4.7283</strain>
    </source>
</reference>
<sequence>MRHGPDIAALASLIGDPARANILSALMTGTALTAAELAAEAGITAQTASAHLRKLEDGGLIARRVQGRHNYFTLAGSEVARALEALMGLAAGKGYLRTRPGPKDAELRHARVCYNHLAGETGVRMFRALQGQGAFAAAEEGLTLTATGRALIGDFGVDPDALPPSRAPLARECLDWSVRRSHLGGRLGRAMLGAMETQGWLSRLPNTRILRFTAAGQAAFDARFGPAAV</sequence>
<dbReference type="SMART" id="SM00418">
    <property type="entry name" value="HTH_ARSR"/>
    <property type="match status" value="1"/>
</dbReference>
<dbReference type="InterPro" id="IPR052543">
    <property type="entry name" value="HTH_Metal-responsive_Reg"/>
</dbReference>
<protein>
    <submittedName>
        <fullName evidence="2">ArsR/SmtB family transcription factor</fullName>
    </submittedName>
</protein>
<dbReference type="PANTHER" id="PTHR39168:SF1">
    <property type="entry name" value="TRANSCRIPTIONAL REGULATORY PROTEIN"/>
    <property type="match status" value="1"/>
</dbReference>
<proteinExistence type="predicted"/>
<keyword evidence="3" id="KW-1185">Reference proteome</keyword>
<dbReference type="RefSeq" id="WP_380717134.1">
    <property type="nucleotide sequence ID" value="NZ_JBHSGI010000005.1"/>
</dbReference>
<dbReference type="InterPro" id="IPR036388">
    <property type="entry name" value="WH-like_DNA-bd_sf"/>
</dbReference>
<organism evidence="2 3">
    <name type="scientific">Seohaeicola nanhaiensis</name>
    <dbReference type="NCBI Taxonomy" id="1387282"/>
    <lineage>
        <taxon>Bacteria</taxon>
        <taxon>Pseudomonadati</taxon>
        <taxon>Pseudomonadota</taxon>
        <taxon>Alphaproteobacteria</taxon>
        <taxon>Rhodobacterales</taxon>
        <taxon>Roseobacteraceae</taxon>
        <taxon>Seohaeicola</taxon>
    </lineage>
</organism>
<dbReference type="SUPFAM" id="SSF46785">
    <property type="entry name" value="Winged helix' DNA-binding domain"/>
    <property type="match status" value="1"/>
</dbReference>
<evidence type="ECO:0000259" key="1">
    <source>
        <dbReference type="PROSITE" id="PS50987"/>
    </source>
</evidence>
<evidence type="ECO:0000313" key="2">
    <source>
        <dbReference type="EMBL" id="MFC4668786.1"/>
    </source>
</evidence>
<dbReference type="PROSITE" id="PS50987">
    <property type="entry name" value="HTH_ARSR_2"/>
    <property type="match status" value="1"/>
</dbReference>
<dbReference type="Proteomes" id="UP001595973">
    <property type="component" value="Unassembled WGS sequence"/>
</dbReference>
<dbReference type="InterPro" id="IPR001845">
    <property type="entry name" value="HTH_ArsR_DNA-bd_dom"/>
</dbReference>
<dbReference type="InterPro" id="IPR011991">
    <property type="entry name" value="ArsR-like_HTH"/>
</dbReference>
<dbReference type="Pfam" id="PF12840">
    <property type="entry name" value="HTH_20"/>
    <property type="match status" value="1"/>
</dbReference>
<dbReference type="InterPro" id="IPR036390">
    <property type="entry name" value="WH_DNA-bd_sf"/>
</dbReference>
<accession>A0ABV9KFS5</accession>
<gene>
    <name evidence="2" type="ORF">ACFO5X_09485</name>
</gene>
<feature type="domain" description="HTH arsR-type" evidence="1">
    <location>
        <begin position="1"/>
        <end position="94"/>
    </location>
</feature>
<dbReference type="PRINTS" id="PR00778">
    <property type="entry name" value="HTHARSR"/>
</dbReference>
<dbReference type="Gene3D" id="1.10.10.10">
    <property type="entry name" value="Winged helix-like DNA-binding domain superfamily/Winged helix DNA-binding domain"/>
    <property type="match status" value="1"/>
</dbReference>
<comment type="caution">
    <text evidence="2">The sequence shown here is derived from an EMBL/GenBank/DDBJ whole genome shotgun (WGS) entry which is preliminary data.</text>
</comment>
<dbReference type="EMBL" id="JBHSGI010000005">
    <property type="protein sequence ID" value="MFC4668786.1"/>
    <property type="molecule type" value="Genomic_DNA"/>
</dbReference>
<dbReference type="PANTHER" id="PTHR39168">
    <property type="entry name" value="TRANSCRIPTIONAL REGULATOR-RELATED"/>
    <property type="match status" value="1"/>
</dbReference>
<name>A0ABV9KFS5_9RHOB</name>